<feature type="domain" description="Trehalase-like N-terminal" evidence="3">
    <location>
        <begin position="4"/>
        <end position="158"/>
    </location>
</feature>
<accession>A0AA87URJ9</accession>
<feature type="compositionally biased region" description="Basic and acidic residues" evidence="1">
    <location>
        <begin position="591"/>
        <end position="627"/>
    </location>
</feature>
<feature type="domain" description="GH15-like" evidence="2">
    <location>
        <begin position="221"/>
        <end position="585"/>
    </location>
</feature>
<dbReference type="RefSeq" id="WP_146793594.1">
    <property type="nucleotide sequence ID" value="NZ_BJUU01000005.1"/>
</dbReference>
<name>A0AA87URJ9_9MICO</name>
<keyword evidence="4" id="KW-0378">Hydrolase</keyword>
<dbReference type="PANTHER" id="PTHR31616">
    <property type="entry name" value="TREHALASE"/>
    <property type="match status" value="1"/>
</dbReference>
<gene>
    <name evidence="4" type="ORF">ABA31_11940</name>
</gene>
<dbReference type="Gene3D" id="1.50.10.10">
    <property type="match status" value="1"/>
</dbReference>
<reference evidence="4 5" key="1">
    <citation type="submission" date="2019-07" db="EMBL/GenBank/DDBJ databases">
        <title>Whole genome shotgun sequence of Agrococcus baldri NBRC 103055.</title>
        <authorList>
            <person name="Hosoyama A."/>
            <person name="Uohara A."/>
            <person name="Ohji S."/>
            <person name="Ichikawa N."/>
        </authorList>
    </citation>
    <scope>NUCLEOTIDE SEQUENCE [LARGE SCALE GENOMIC DNA]</scope>
    <source>
        <strain evidence="4 5">NBRC 103055</strain>
    </source>
</reference>
<evidence type="ECO:0000259" key="3">
    <source>
        <dbReference type="Pfam" id="PF19291"/>
    </source>
</evidence>
<dbReference type="Proteomes" id="UP000321749">
    <property type="component" value="Unassembled WGS sequence"/>
</dbReference>
<protein>
    <submittedName>
        <fullName evidence="4">Glycoside hydrolase family 15</fullName>
    </submittedName>
</protein>
<dbReference type="AlphaFoldDB" id="A0AA87URJ9"/>
<proteinExistence type="predicted"/>
<evidence type="ECO:0000256" key="1">
    <source>
        <dbReference type="SAM" id="MobiDB-lite"/>
    </source>
</evidence>
<dbReference type="Pfam" id="PF19291">
    <property type="entry name" value="TREH_N"/>
    <property type="match status" value="1"/>
</dbReference>
<feature type="compositionally biased region" description="Basic and acidic residues" evidence="1">
    <location>
        <begin position="634"/>
        <end position="643"/>
    </location>
</feature>
<dbReference type="SUPFAM" id="SSF48208">
    <property type="entry name" value="Six-hairpin glycosidases"/>
    <property type="match status" value="1"/>
</dbReference>
<sequence length="643" mass="71640">MPKQEPTPIEDYALIGDRTTAALVSRRGSIDWLCLPHFDSPACFAALLGGPEHGHWRVGPTAEASTTRRYLPGSLVLETTHETSTGSVTVTDAMPTGDDRADVVRIIEGVAGEVELEQELVVRFDYGTVPPWFRRLEEDGEPILVAIAGPDRLVLRGPELPRAEGHRHRSSFTVREGDRIVLDLCWRHSWRPFAGPVGEPEIVATTVAESAEWLRELDYRGPYLEAVQTSVLVLRSLTDGVTGGILAAPTTSLPEAPGGERNWDYRFTWLRDASLTVDAMLAVRLSEKVDLWRNWLLRAIAGDPQDMRIMYRRDGGRELLERELPELPGYGGATPVRIGNGAADQRQHDVLGQVMLTLRRLREIGLDDTQDSWRMQRALLNELATHWQEPDQGLWEMRGEPHFFTHSRAMMWAAFDCGVRAIEEDGCDGDPSTWIELRDALREEVLTRGFDESTGSFRQHYGTTEVDASLLQLPTIGIIEATDPRFLGTIARIEQELLVEGLPLRYRTTGVDGLAGHEFPFVLCGFWLVTAYAQAGRLDDAEALMERLVSMRNDVGLLAEEVDPATGRHWGNFPQAFSHLGLVLAATEIAKAEQERSSPGRAESAEQEQKDAEREQADETLSDRDGPDPAVSPKPRDEDAPQR</sequence>
<evidence type="ECO:0000313" key="5">
    <source>
        <dbReference type="Proteomes" id="UP000321749"/>
    </source>
</evidence>
<dbReference type="PANTHER" id="PTHR31616:SF10">
    <property type="entry name" value="TREHALASE"/>
    <property type="match status" value="1"/>
</dbReference>
<dbReference type="Pfam" id="PF00723">
    <property type="entry name" value="Glyco_hydro_15"/>
    <property type="match status" value="1"/>
</dbReference>
<dbReference type="InterPro" id="IPR011613">
    <property type="entry name" value="GH15-like"/>
</dbReference>
<dbReference type="GO" id="GO:0015927">
    <property type="term" value="F:trehalase activity"/>
    <property type="evidence" value="ECO:0007669"/>
    <property type="project" value="TreeGrafter"/>
</dbReference>
<dbReference type="InterPro" id="IPR012341">
    <property type="entry name" value="6hp_glycosidase-like_sf"/>
</dbReference>
<dbReference type="InterPro" id="IPR045582">
    <property type="entry name" value="Trehalase-like_N"/>
</dbReference>
<dbReference type="EMBL" id="BJUU01000005">
    <property type="protein sequence ID" value="GEK79843.1"/>
    <property type="molecule type" value="Genomic_DNA"/>
</dbReference>
<dbReference type="InterPro" id="IPR008928">
    <property type="entry name" value="6-hairpin_glycosidase_sf"/>
</dbReference>
<keyword evidence="5" id="KW-1185">Reference proteome</keyword>
<dbReference type="GO" id="GO:0005993">
    <property type="term" value="P:trehalose catabolic process"/>
    <property type="evidence" value="ECO:0007669"/>
    <property type="project" value="TreeGrafter"/>
</dbReference>
<feature type="region of interest" description="Disordered" evidence="1">
    <location>
        <begin position="591"/>
        <end position="643"/>
    </location>
</feature>
<comment type="caution">
    <text evidence="4">The sequence shown here is derived from an EMBL/GenBank/DDBJ whole genome shotgun (WGS) entry which is preliminary data.</text>
</comment>
<evidence type="ECO:0000259" key="2">
    <source>
        <dbReference type="Pfam" id="PF00723"/>
    </source>
</evidence>
<evidence type="ECO:0000313" key="4">
    <source>
        <dbReference type="EMBL" id="GEK79843.1"/>
    </source>
</evidence>
<organism evidence="4 5">
    <name type="scientific">Agrococcus baldri</name>
    <dbReference type="NCBI Taxonomy" id="153730"/>
    <lineage>
        <taxon>Bacteria</taxon>
        <taxon>Bacillati</taxon>
        <taxon>Actinomycetota</taxon>
        <taxon>Actinomycetes</taxon>
        <taxon>Micrococcales</taxon>
        <taxon>Microbacteriaceae</taxon>
        <taxon>Agrococcus</taxon>
    </lineage>
</organism>